<evidence type="ECO:0000313" key="8">
    <source>
        <dbReference type="Proteomes" id="UP000199501"/>
    </source>
</evidence>
<gene>
    <name evidence="7" type="ORF">SAMN05216174_105341</name>
</gene>
<dbReference type="Proteomes" id="UP000199501">
    <property type="component" value="Unassembled WGS sequence"/>
</dbReference>
<dbReference type="InterPro" id="IPR004837">
    <property type="entry name" value="NaCa_Exmemb"/>
</dbReference>
<keyword evidence="2 5" id="KW-0812">Transmembrane</keyword>
<dbReference type="AlphaFoldDB" id="A0A1G6QKW9"/>
<keyword evidence="4 5" id="KW-0472">Membrane</keyword>
<evidence type="ECO:0000259" key="6">
    <source>
        <dbReference type="Pfam" id="PF01699"/>
    </source>
</evidence>
<sequence length="370" mass="37799">MSTTVNATTTTQPLPRWSLAVPPAAVAVLALTWGRGLGPVLLTLVCLGLGGAVVAAVHHAEVVAHRVGEPFGTLILAIAVTVIEVALIVTLMASGGERSSSLARDTVFAAIMITCNGIVGLALLVGSLRHRVQEFRAHASGGALAVITALVTLSLVLPTFTTSTPGPTFSGAQLAFAGVVSLVLYGVFVFVQTVRHRDYFLPKSAADDLDEDGHADAPTTRTALASLGLLLVCLIAVVGLAKTVSPTMESAVASIGAPVSFVGVLIALLVLMPETVAAVRAALRNRLQVSLNLALGSALASIGLTIPTIAVASVWLSGPLLLGLGPTELVLLVLTVVVSTLTLVSGRATLLQGTVHLTLFSAFLFLAVTP</sequence>
<evidence type="ECO:0000256" key="3">
    <source>
        <dbReference type="ARBA" id="ARBA00022989"/>
    </source>
</evidence>
<dbReference type="GO" id="GO:0015386">
    <property type="term" value="F:potassium:proton antiporter activity"/>
    <property type="evidence" value="ECO:0007669"/>
    <property type="project" value="TreeGrafter"/>
</dbReference>
<evidence type="ECO:0000256" key="5">
    <source>
        <dbReference type="SAM" id="Phobius"/>
    </source>
</evidence>
<dbReference type="OrthoDB" id="3531445at2"/>
<dbReference type="PANTHER" id="PTHR37958:SF1">
    <property type="entry name" value="SODIUM-POTASSIUM_PROTON ANTIPORTER CHAA"/>
    <property type="match status" value="1"/>
</dbReference>
<protein>
    <submittedName>
        <fullName evidence="7">Ca2+:H+ antiporter</fullName>
    </submittedName>
</protein>
<organism evidence="7 8">
    <name type="scientific">Actinokineospora iranica</name>
    <dbReference type="NCBI Taxonomy" id="1271860"/>
    <lineage>
        <taxon>Bacteria</taxon>
        <taxon>Bacillati</taxon>
        <taxon>Actinomycetota</taxon>
        <taxon>Actinomycetes</taxon>
        <taxon>Pseudonocardiales</taxon>
        <taxon>Pseudonocardiaceae</taxon>
        <taxon>Actinokineospora</taxon>
    </lineage>
</organism>
<comment type="subcellular location">
    <subcellularLocation>
        <location evidence="1">Membrane</location>
        <topology evidence="1">Multi-pass membrane protein</topology>
    </subcellularLocation>
</comment>
<dbReference type="PANTHER" id="PTHR37958">
    <property type="entry name" value="SODIUM-POTASSIUM/PROTON ANTIPORTER CHAA"/>
    <property type="match status" value="1"/>
</dbReference>
<feature type="transmembrane region" description="Helical" evidence="5">
    <location>
        <begin position="224"/>
        <end position="245"/>
    </location>
</feature>
<keyword evidence="8" id="KW-1185">Reference proteome</keyword>
<dbReference type="EMBL" id="FMZZ01000005">
    <property type="protein sequence ID" value="SDC92674.1"/>
    <property type="molecule type" value="Genomic_DNA"/>
</dbReference>
<feature type="transmembrane region" description="Helical" evidence="5">
    <location>
        <begin position="71"/>
        <end position="94"/>
    </location>
</feature>
<feature type="transmembrane region" description="Helical" evidence="5">
    <location>
        <begin position="40"/>
        <end position="59"/>
    </location>
</feature>
<name>A0A1G6QKW9_9PSEU</name>
<evidence type="ECO:0000313" key="7">
    <source>
        <dbReference type="EMBL" id="SDC92674.1"/>
    </source>
</evidence>
<feature type="transmembrane region" description="Helical" evidence="5">
    <location>
        <begin position="17"/>
        <end position="34"/>
    </location>
</feature>
<evidence type="ECO:0000256" key="1">
    <source>
        <dbReference type="ARBA" id="ARBA00004141"/>
    </source>
</evidence>
<feature type="domain" description="Sodium/calcium exchanger membrane region" evidence="6">
    <location>
        <begin position="39"/>
        <end position="193"/>
    </location>
</feature>
<reference evidence="8" key="1">
    <citation type="submission" date="2016-10" db="EMBL/GenBank/DDBJ databases">
        <authorList>
            <person name="Varghese N."/>
            <person name="Submissions S."/>
        </authorList>
    </citation>
    <scope>NUCLEOTIDE SEQUENCE [LARGE SCALE GENOMIC DNA]</scope>
    <source>
        <strain evidence="8">IBRC-M 10403</strain>
    </source>
</reference>
<dbReference type="GO" id="GO:0015385">
    <property type="term" value="F:sodium:proton antiporter activity"/>
    <property type="evidence" value="ECO:0007669"/>
    <property type="project" value="TreeGrafter"/>
</dbReference>
<feature type="transmembrane region" description="Helical" evidence="5">
    <location>
        <begin position="106"/>
        <end position="125"/>
    </location>
</feature>
<dbReference type="GO" id="GO:0005886">
    <property type="term" value="C:plasma membrane"/>
    <property type="evidence" value="ECO:0007669"/>
    <property type="project" value="TreeGrafter"/>
</dbReference>
<keyword evidence="3 5" id="KW-1133">Transmembrane helix</keyword>
<feature type="transmembrane region" description="Helical" evidence="5">
    <location>
        <begin position="137"/>
        <end position="160"/>
    </location>
</feature>
<feature type="transmembrane region" description="Helical" evidence="5">
    <location>
        <begin position="251"/>
        <end position="272"/>
    </location>
</feature>
<feature type="transmembrane region" description="Helical" evidence="5">
    <location>
        <begin position="350"/>
        <end position="368"/>
    </location>
</feature>
<accession>A0A1G6QKW9</accession>
<dbReference type="STRING" id="1271860.SAMN05216174_105341"/>
<dbReference type="RefSeq" id="WP_091450357.1">
    <property type="nucleotide sequence ID" value="NZ_FMZZ01000005.1"/>
</dbReference>
<dbReference type="Pfam" id="PF01699">
    <property type="entry name" value="Na_Ca_ex"/>
    <property type="match status" value="2"/>
</dbReference>
<evidence type="ECO:0000256" key="4">
    <source>
        <dbReference type="ARBA" id="ARBA00023136"/>
    </source>
</evidence>
<evidence type="ECO:0000256" key="2">
    <source>
        <dbReference type="ARBA" id="ARBA00022692"/>
    </source>
</evidence>
<proteinExistence type="predicted"/>
<feature type="domain" description="Sodium/calcium exchanger membrane region" evidence="6">
    <location>
        <begin position="226"/>
        <end position="367"/>
    </location>
</feature>
<feature type="transmembrane region" description="Helical" evidence="5">
    <location>
        <begin position="172"/>
        <end position="191"/>
    </location>
</feature>
<feature type="transmembrane region" description="Helical" evidence="5">
    <location>
        <begin position="321"/>
        <end position="343"/>
    </location>
</feature>
<dbReference type="InterPro" id="IPR052946">
    <property type="entry name" value="Alkaline_pH_Ca-Antiporter"/>
</dbReference>
<feature type="transmembrane region" description="Helical" evidence="5">
    <location>
        <begin position="293"/>
        <end position="315"/>
    </location>
</feature>